<feature type="compositionally biased region" description="Basic and acidic residues" evidence="1">
    <location>
        <begin position="50"/>
        <end position="59"/>
    </location>
</feature>
<keyword evidence="3" id="KW-1185">Reference proteome</keyword>
<feature type="region of interest" description="Disordered" evidence="1">
    <location>
        <begin position="50"/>
        <end position="167"/>
    </location>
</feature>
<sequence>MAERGAKKWTDQEKTLFLVQAVKQMQADGGKLNFKKIVIEGRTPKALTHLWDKLSKQEGDSGDVDDATEPGSEQPSTPAPNPKLGSATPGSRKRTAKTATIGEGDAGDVPPTPTAKRQRKAPAKSKAKTIQAAAATQTIDDDEPEDIKPELKMEQHQQQNYFNDGEV</sequence>
<reference evidence="3" key="1">
    <citation type="submission" date="2019-06" db="EMBL/GenBank/DDBJ databases">
        <title>Draft genome sequence of the griseofulvin-producing fungus Xylaria cubensis strain G536.</title>
        <authorList>
            <person name="Mead M.E."/>
            <person name="Raja H.A."/>
            <person name="Steenwyk J.L."/>
            <person name="Knowles S.L."/>
            <person name="Oberlies N.H."/>
            <person name="Rokas A."/>
        </authorList>
    </citation>
    <scope>NUCLEOTIDE SEQUENCE [LARGE SCALE GENOMIC DNA]</scope>
    <source>
        <strain evidence="3">G536</strain>
    </source>
</reference>
<protein>
    <recommendedName>
        <fullName evidence="4">Myb-like domain-containing protein</fullName>
    </recommendedName>
</protein>
<accession>A0A553I9F6</accession>
<gene>
    <name evidence="2" type="ORF">FHL15_002118</name>
</gene>
<feature type="compositionally biased region" description="Basic and acidic residues" evidence="1">
    <location>
        <begin position="146"/>
        <end position="155"/>
    </location>
</feature>
<comment type="caution">
    <text evidence="2">The sequence shown here is derived from an EMBL/GenBank/DDBJ whole genome shotgun (WGS) entry which is preliminary data.</text>
</comment>
<dbReference type="EMBL" id="VFLP01000008">
    <property type="protein sequence ID" value="TRX96812.1"/>
    <property type="molecule type" value="Genomic_DNA"/>
</dbReference>
<evidence type="ECO:0000313" key="2">
    <source>
        <dbReference type="EMBL" id="TRX96812.1"/>
    </source>
</evidence>
<feature type="compositionally biased region" description="Polar residues" evidence="1">
    <location>
        <begin position="156"/>
        <end position="167"/>
    </location>
</feature>
<feature type="compositionally biased region" description="Basic residues" evidence="1">
    <location>
        <begin position="116"/>
        <end position="127"/>
    </location>
</feature>
<proteinExistence type="predicted"/>
<evidence type="ECO:0000313" key="3">
    <source>
        <dbReference type="Proteomes" id="UP000319160"/>
    </source>
</evidence>
<dbReference type="OrthoDB" id="4848529at2759"/>
<dbReference type="AlphaFoldDB" id="A0A553I9F6"/>
<name>A0A553I9F6_9PEZI</name>
<feature type="compositionally biased region" description="Low complexity" evidence="1">
    <location>
        <begin position="128"/>
        <end position="138"/>
    </location>
</feature>
<evidence type="ECO:0000256" key="1">
    <source>
        <dbReference type="SAM" id="MobiDB-lite"/>
    </source>
</evidence>
<evidence type="ECO:0008006" key="4">
    <source>
        <dbReference type="Google" id="ProtNLM"/>
    </source>
</evidence>
<dbReference type="Proteomes" id="UP000319160">
    <property type="component" value="Unassembled WGS sequence"/>
</dbReference>
<organism evidence="2 3">
    <name type="scientific">Xylaria flabelliformis</name>
    <dbReference type="NCBI Taxonomy" id="2512241"/>
    <lineage>
        <taxon>Eukaryota</taxon>
        <taxon>Fungi</taxon>
        <taxon>Dikarya</taxon>
        <taxon>Ascomycota</taxon>
        <taxon>Pezizomycotina</taxon>
        <taxon>Sordariomycetes</taxon>
        <taxon>Xylariomycetidae</taxon>
        <taxon>Xylariales</taxon>
        <taxon>Xylariaceae</taxon>
        <taxon>Xylaria</taxon>
    </lineage>
</organism>